<dbReference type="EMBL" id="CP119951">
    <property type="protein sequence ID" value="WFC93477.1"/>
    <property type="molecule type" value="Genomic_DNA"/>
</dbReference>
<dbReference type="SUPFAM" id="SSF103506">
    <property type="entry name" value="Mitochondrial carrier"/>
    <property type="match status" value="1"/>
</dbReference>
<keyword evidence="5" id="KW-0677">Repeat</keyword>
<evidence type="ECO:0000313" key="10">
    <source>
        <dbReference type="EMBL" id="WFC93477.1"/>
    </source>
</evidence>
<name>A0AAF0DQD7_9BASI</name>
<comment type="similarity">
    <text evidence="2">Belongs to the mitochondrial carrier (TC 2.A.29) family.</text>
</comment>
<keyword evidence="8 9" id="KW-0472">Membrane</keyword>
<keyword evidence="6 9" id="KW-1133">Transmembrane helix</keyword>
<dbReference type="GO" id="GO:1990575">
    <property type="term" value="P:mitochondrial L-ornithine transmembrane transport"/>
    <property type="evidence" value="ECO:0007669"/>
    <property type="project" value="TreeGrafter"/>
</dbReference>
<dbReference type="PANTHER" id="PTHR45624">
    <property type="entry name" value="MITOCHONDRIAL BASIC AMINO ACIDS TRANSPORTER-RELATED"/>
    <property type="match status" value="1"/>
</dbReference>
<feature type="transmembrane region" description="Helical" evidence="9">
    <location>
        <begin position="108"/>
        <end position="129"/>
    </location>
</feature>
<evidence type="ECO:0000256" key="5">
    <source>
        <dbReference type="ARBA" id="ARBA00022737"/>
    </source>
</evidence>
<comment type="subcellular location">
    <subcellularLocation>
        <location evidence="1">Mitochondrion membrane</location>
        <topology evidence="1">Multi-pass membrane protein</topology>
    </subcellularLocation>
</comment>
<gene>
    <name evidence="10" type="ORF">MBRA1_000097</name>
</gene>
<dbReference type="PANTHER" id="PTHR45624:SF52">
    <property type="entry name" value="MITOCHONDRIAL CARRIER"/>
    <property type="match status" value="1"/>
</dbReference>
<dbReference type="AlphaFoldDB" id="A0AAF0DQD7"/>
<dbReference type="Gene3D" id="1.50.40.10">
    <property type="entry name" value="Mitochondrial carrier domain"/>
    <property type="match status" value="1"/>
</dbReference>
<keyword evidence="11" id="KW-1185">Reference proteome</keyword>
<evidence type="ECO:0000256" key="4">
    <source>
        <dbReference type="ARBA" id="ARBA00022692"/>
    </source>
</evidence>
<evidence type="ECO:0000256" key="8">
    <source>
        <dbReference type="ARBA" id="ARBA00023136"/>
    </source>
</evidence>
<keyword evidence="3" id="KW-0813">Transport</keyword>
<dbReference type="InterPro" id="IPR023395">
    <property type="entry name" value="MCP_dom_sf"/>
</dbReference>
<protein>
    <submittedName>
        <fullName evidence="10">Uncharacterized protein</fullName>
    </submittedName>
</protein>
<sequence length="606" mass="68079">MAGDTRAATPGLQDAADVATISAHDDSGSESRELVKNARAGINRIDSAASAFVRAVVSSLSFMFQRPIRLFRPMQFSSLSLVELMARREGKKLGVPYLRRLIRQEKPILLLSLVVPPMFANIAIGFTLFQTYTLTQDLLLHKHHAEEAYERSGQFTPTKVVAIAGAVAGAAQCTIAAPLDNVRLVLQRMLVRDVRNQAMLPAVVRHPVQTWRTIVQAAILPFLPENWYHRLMQRMTRPTVSREPKTGSAFQHLPNHLRLLSRRVHGTSLFLSLIRDSAGFSCFFVSFQWARYIAFHASLAVDNVVRFLRLGGPRALAKNQHIENDGEKVHLDFSYNASHTVYGRITAAFILVCGGAFGALLYELVSRPIEYMRMVLWYGLHVWDRPRRPAASVMRTPSKSRIPPHRWASVAYTVRPVRTMYPVPRVSYTQSVRRLRPLRLRLTLPRIVKGVPAHRAPPSRSPPPPRNVRAMRARAKARKRRYAQSTFTKLLRYARLTAPPGSRMSSLRLLAQTYFVRPFIYPELCKASAPRPWGAAPPALPPPPTPILQALRPEAGTLGSRFWHFAQRFGPHTGKLAAPMGYMLNRLASPYGCAFLVFAWMGGAMK</sequence>
<feature type="transmembrane region" description="Helical" evidence="9">
    <location>
        <begin position="341"/>
        <end position="365"/>
    </location>
</feature>
<dbReference type="InterPro" id="IPR050567">
    <property type="entry name" value="Mitochondrial_Carrier"/>
</dbReference>
<proteinExistence type="inferred from homology"/>
<accession>A0AAF0DQD7</accession>
<evidence type="ECO:0000256" key="7">
    <source>
        <dbReference type="ARBA" id="ARBA00023128"/>
    </source>
</evidence>
<feature type="transmembrane region" description="Helical" evidence="9">
    <location>
        <begin position="587"/>
        <end position="605"/>
    </location>
</feature>
<keyword evidence="7" id="KW-0496">Mitochondrion</keyword>
<evidence type="ECO:0000256" key="9">
    <source>
        <dbReference type="SAM" id="Phobius"/>
    </source>
</evidence>
<keyword evidence="4 9" id="KW-0812">Transmembrane</keyword>
<evidence type="ECO:0000313" key="11">
    <source>
        <dbReference type="Proteomes" id="UP001216638"/>
    </source>
</evidence>
<feature type="transmembrane region" description="Helical" evidence="9">
    <location>
        <begin position="268"/>
        <end position="290"/>
    </location>
</feature>
<dbReference type="Proteomes" id="UP001216638">
    <property type="component" value="Chromosome 1"/>
</dbReference>
<feature type="transmembrane region" description="Helical" evidence="9">
    <location>
        <begin position="160"/>
        <end position="179"/>
    </location>
</feature>
<dbReference type="GO" id="GO:0000064">
    <property type="term" value="F:L-ornithine transmembrane transporter activity"/>
    <property type="evidence" value="ECO:0007669"/>
    <property type="project" value="TreeGrafter"/>
</dbReference>
<organism evidence="10 11">
    <name type="scientific">Malassezia brasiliensis</name>
    <dbReference type="NCBI Taxonomy" id="1821822"/>
    <lineage>
        <taxon>Eukaryota</taxon>
        <taxon>Fungi</taxon>
        <taxon>Dikarya</taxon>
        <taxon>Basidiomycota</taxon>
        <taxon>Ustilaginomycotina</taxon>
        <taxon>Malasseziomycetes</taxon>
        <taxon>Malasseziales</taxon>
        <taxon>Malasseziaceae</taxon>
        <taxon>Malassezia</taxon>
    </lineage>
</organism>
<evidence type="ECO:0000256" key="1">
    <source>
        <dbReference type="ARBA" id="ARBA00004225"/>
    </source>
</evidence>
<evidence type="ECO:0000256" key="2">
    <source>
        <dbReference type="ARBA" id="ARBA00006375"/>
    </source>
</evidence>
<dbReference type="GO" id="GO:0031966">
    <property type="term" value="C:mitochondrial membrane"/>
    <property type="evidence" value="ECO:0007669"/>
    <property type="project" value="UniProtKB-SubCell"/>
</dbReference>
<reference evidence="10" key="1">
    <citation type="submission" date="2023-03" db="EMBL/GenBank/DDBJ databases">
        <title>Mating type loci evolution in Malassezia.</title>
        <authorList>
            <person name="Coelho M.A."/>
        </authorList>
    </citation>
    <scope>NUCLEOTIDE SEQUENCE</scope>
    <source>
        <strain evidence="10">CBS 14135</strain>
    </source>
</reference>
<evidence type="ECO:0000256" key="6">
    <source>
        <dbReference type="ARBA" id="ARBA00022989"/>
    </source>
</evidence>
<evidence type="ECO:0000256" key="3">
    <source>
        <dbReference type="ARBA" id="ARBA00022448"/>
    </source>
</evidence>